<reference evidence="2" key="1">
    <citation type="submission" date="2017-04" db="EMBL/GenBank/DDBJ databases">
        <title>Finegoldia magna isolated from orthopedic joint implant-associated infections.</title>
        <authorList>
            <person name="Bjorklund S."/>
            <person name="Bruggemann H."/>
            <person name="Jensen A."/>
            <person name="Hellmark B."/>
            <person name="Soderquist B."/>
        </authorList>
    </citation>
    <scope>NUCLEOTIDE SEQUENCE [LARGE SCALE GENOMIC DNA]</scope>
    <source>
        <strain evidence="2">CCUG 54800</strain>
    </source>
</reference>
<evidence type="ECO:0000313" key="1">
    <source>
        <dbReference type="EMBL" id="OXZ29164.1"/>
    </source>
</evidence>
<protein>
    <submittedName>
        <fullName evidence="1">Uncharacterized protein</fullName>
    </submittedName>
</protein>
<accession>A0A233V9U4</accession>
<gene>
    <name evidence="1" type="ORF">B9N49_00650</name>
</gene>
<comment type="caution">
    <text evidence="1">The sequence shown here is derived from an EMBL/GenBank/DDBJ whole genome shotgun (WGS) entry which is preliminary data.</text>
</comment>
<name>A0A233V9U4_FINMA</name>
<organism evidence="1 2">
    <name type="scientific">Finegoldia magna</name>
    <name type="common">Peptostreptococcus magnus</name>
    <dbReference type="NCBI Taxonomy" id="1260"/>
    <lineage>
        <taxon>Bacteria</taxon>
        <taxon>Bacillati</taxon>
        <taxon>Bacillota</taxon>
        <taxon>Tissierellia</taxon>
        <taxon>Tissierellales</taxon>
        <taxon>Peptoniphilaceae</taxon>
        <taxon>Finegoldia</taxon>
    </lineage>
</organism>
<evidence type="ECO:0000313" key="2">
    <source>
        <dbReference type="Proteomes" id="UP000215413"/>
    </source>
</evidence>
<dbReference type="EMBL" id="NDYC01000004">
    <property type="protein sequence ID" value="OXZ29164.1"/>
    <property type="molecule type" value="Genomic_DNA"/>
</dbReference>
<dbReference type="AlphaFoldDB" id="A0A233V9U4"/>
<dbReference type="RefSeq" id="WP_094205106.1">
    <property type="nucleotide sequence ID" value="NZ_NDYC01000004.1"/>
</dbReference>
<proteinExistence type="predicted"/>
<sequence length="80" mass="9054">MILFNPKNVSEIQKENELKKFDKADEKYAYVLKVMEDIKYENQSVSAEMSVLVSDAVMETQKAIAELMMMLPGMGGMDNA</sequence>
<dbReference type="Proteomes" id="UP000215413">
    <property type="component" value="Unassembled WGS sequence"/>
</dbReference>